<evidence type="ECO:0000313" key="4">
    <source>
        <dbReference type="Proteomes" id="UP001050691"/>
    </source>
</evidence>
<dbReference type="AlphaFoldDB" id="A0AAV5AE67"/>
<keyword evidence="1" id="KW-0812">Transmembrane</keyword>
<dbReference type="InterPro" id="IPR004843">
    <property type="entry name" value="Calcineurin-like_PHP"/>
</dbReference>
<dbReference type="PANTHER" id="PTHR32440:SF0">
    <property type="entry name" value="PHOSPHATASE DCR2-RELATED"/>
    <property type="match status" value="1"/>
</dbReference>
<accession>A0AAV5AE67</accession>
<sequence length="659" mass="74170">MAIASFCGRLLRFIKATGTQISAFILFSGLLTYIFILYQPSNGPGESQQVGWQSWELVSSFDKLSQQPLNDDITSTLPLDNTTDWWDTEATEVTVSDTSSLPLTPWNPLLPHDTGFPPEVAQVCRPPTTPADDAKKGQWVRVERDINLRSRSWYYLHMYYRRTRKRDIPLITDLKLLPAGGEDSLPDRHHWYSTGTSLREGVQPKKPLYLWYKLGPPLQQLDKNQTNNLITELDVIYGPGPVMHGYQPLQPYVTEEGATDFEPVKIAYRRGPLPYTHWCRCAEIEHAPPLHFKQNVSTSHGECRDTDRVPCQWGDDLTSDLVASVLDAEKPDLVLFSGDQLNGQGSSWDSRSVLAKFAVPVIERKIPWAAIFGNHDDETDLSREYEMKHFLQLPYFVGSAGPSDVHGVGNYVLKVYSPDPSKTHVLTLYMLDSGAYDTGFWSPFGFLATSYDYLRESQIEWFLSESDKIPPIIRPFKPDTSKDLGKVWKRQAALPSDEEERLAKPNALMFFHIPIPEVMPARDNQSVSLTPILFQAYNDADVDPVTGKTLNVGQQLDGKGSPKKNVGFFDKAVLSAPESEDGVGREVKVIGNGHSHVSENCRRIRGVWLCFGGGGFDRRFRVYDISEYGETIKTYKRTEHGEIVDEMILAGKGAPAFEG</sequence>
<comment type="caution">
    <text evidence="3">The sequence shown here is derived from an EMBL/GenBank/DDBJ whole genome shotgun (WGS) entry which is preliminary data.</text>
</comment>
<dbReference type="EMBL" id="BPWL01000006">
    <property type="protein sequence ID" value="GJJ11195.1"/>
    <property type="molecule type" value="Genomic_DNA"/>
</dbReference>
<dbReference type="Proteomes" id="UP001050691">
    <property type="component" value="Unassembled WGS sequence"/>
</dbReference>
<evidence type="ECO:0000256" key="1">
    <source>
        <dbReference type="SAM" id="Phobius"/>
    </source>
</evidence>
<dbReference type="PANTHER" id="PTHR32440">
    <property type="entry name" value="PHOSPHATASE DCR2-RELATED-RELATED"/>
    <property type="match status" value="1"/>
</dbReference>
<keyword evidence="1" id="KW-0472">Membrane</keyword>
<dbReference type="InterPro" id="IPR029052">
    <property type="entry name" value="Metallo-depent_PP-like"/>
</dbReference>
<keyword evidence="4" id="KW-1185">Reference proteome</keyword>
<dbReference type="GO" id="GO:0005737">
    <property type="term" value="C:cytoplasm"/>
    <property type="evidence" value="ECO:0007669"/>
    <property type="project" value="TreeGrafter"/>
</dbReference>
<proteinExistence type="predicted"/>
<keyword evidence="1" id="KW-1133">Transmembrane helix</keyword>
<dbReference type="GO" id="GO:0004721">
    <property type="term" value="F:phosphoprotein phosphatase activity"/>
    <property type="evidence" value="ECO:0007669"/>
    <property type="project" value="TreeGrafter"/>
</dbReference>
<name>A0AAV5AE67_9AGAM</name>
<protein>
    <recommendedName>
        <fullName evidence="2">Calcineurin-like phosphoesterase domain-containing protein</fullName>
    </recommendedName>
</protein>
<dbReference type="Gene3D" id="3.60.21.10">
    <property type="match status" value="1"/>
</dbReference>
<reference evidence="3" key="1">
    <citation type="submission" date="2021-10" db="EMBL/GenBank/DDBJ databases">
        <title>De novo Genome Assembly of Clathrus columnatus (Basidiomycota, Fungi) Using Illumina and Nanopore Sequence Data.</title>
        <authorList>
            <person name="Ogiso-Tanaka E."/>
            <person name="Itagaki H."/>
            <person name="Hosoya T."/>
            <person name="Hosaka K."/>
        </authorList>
    </citation>
    <scope>NUCLEOTIDE SEQUENCE</scope>
    <source>
        <strain evidence="3">MO-923</strain>
    </source>
</reference>
<dbReference type="Pfam" id="PF00149">
    <property type="entry name" value="Metallophos"/>
    <property type="match status" value="1"/>
</dbReference>
<organism evidence="3 4">
    <name type="scientific">Clathrus columnatus</name>
    <dbReference type="NCBI Taxonomy" id="1419009"/>
    <lineage>
        <taxon>Eukaryota</taxon>
        <taxon>Fungi</taxon>
        <taxon>Dikarya</taxon>
        <taxon>Basidiomycota</taxon>
        <taxon>Agaricomycotina</taxon>
        <taxon>Agaricomycetes</taxon>
        <taxon>Phallomycetidae</taxon>
        <taxon>Phallales</taxon>
        <taxon>Clathraceae</taxon>
        <taxon>Clathrus</taxon>
    </lineage>
</organism>
<evidence type="ECO:0000313" key="3">
    <source>
        <dbReference type="EMBL" id="GJJ11195.1"/>
    </source>
</evidence>
<dbReference type="SUPFAM" id="SSF56300">
    <property type="entry name" value="Metallo-dependent phosphatases"/>
    <property type="match status" value="1"/>
</dbReference>
<gene>
    <name evidence="3" type="ORF">Clacol_005427</name>
</gene>
<feature type="transmembrane region" description="Helical" evidence="1">
    <location>
        <begin position="21"/>
        <end position="38"/>
    </location>
</feature>
<feature type="domain" description="Calcineurin-like phosphoesterase" evidence="2">
    <location>
        <begin position="313"/>
        <end position="446"/>
    </location>
</feature>
<evidence type="ECO:0000259" key="2">
    <source>
        <dbReference type="Pfam" id="PF00149"/>
    </source>
</evidence>